<evidence type="ECO:0000313" key="7">
    <source>
        <dbReference type="EMBL" id="PJE74228.1"/>
    </source>
</evidence>
<dbReference type="PANTHER" id="PTHR43804:SF7">
    <property type="entry name" value="LD18447P"/>
    <property type="match status" value="1"/>
</dbReference>
<dbReference type="Pfam" id="PF03462">
    <property type="entry name" value="PCRF"/>
    <property type="match status" value="1"/>
</dbReference>
<dbReference type="PANTHER" id="PTHR43804">
    <property type="entry name" value="LD18447P"/>
    <property type="match status" value="1"/>
</dbReference>
<keyword evidence="3" id="KW-0488">Methylation</keyword>
<accession>A0A2M8LC81</accession>
<name>A0A2M8LC81_9BACT</name>
<dbReference type="PROSITE" id="PS00745">
    <property type="entry name" value="RF_PROK_I"/>
    <property type="match status" value="1"/>
</dbReference>
<dbReference type="Proteomes" id="UP000228700">
    <property type="component" value="Unassembled WGS sequence"/>
</dbReference>
<dbReference type="GO" id="GO:0003747">
    <property type="term" value="F:translation release factor activity"/>
    <property type="evidence" value="ECO:0007669"/>
    <property type="project" value="InterPro"/>
</dbReference>
<dbReference type="GO" id="GO:0005737">
    <property type="term" value="C:cytoplasm"/>
    <property type="evidence" value="ECO:0007669"/>
    <property type="project" value="UniProtKB-ARBA"/>
</dbReference>
<dbReference type="InterPro" id="IPR045853">
    <property type="entry name" value="Pep_chain_release_fac_I_sf"/>
</dbReference>
<dbReference type="SUPFAM" id="SSF75620">
    <property type="entry name" value="Release factor"/>
    <property type="match status" value="1"/>
</dbReference>
<feature type="domain" description="Prokaryotic-type class I peptide chain release factors" evidence="6">
    <location>
        <begin position="200"/>
        <end position="216"/>
    </location>
</feature>
<comment type="function">
    <text evidence="1">Peptide chain release factor 1 directs the termination of translation in response to the peptide chain termination codons UAG and UAA.</text>
</comment>
<dbReference type="AlphaFoldDB" id="A0A2M8LC81"/>
<dbReference type="Gene3D" id="3.30.70.1660">
    <property type="match status" value="1"/>
</dbReference>
<keyword evidence="4" id="KW-0648">Protein biosynthesis</keyword>
<evidence type="ECO:0000256" key="2">
    <source>
        <dbReference type="ARBA" id="ARBA00010835"/>
    </source>
</evidence>
<dbReference type="Pfam" id="PF00472">
    <property type="entry name" value="RF-1"/>
    <property type="match status" value="1"/>
</dbReference>
<proteinExistence type="inferred from homology"/>
<evidence type="ECO:0000256" key="4">
    <source>
        <dbReference type="ARBA" id="ARBA00022917"/>
    </source>
</evidence>
<feature type="coiled-coil region" evidence="5">
    <location>
        <begin position="21"/>
        <end position="73"/>
    </location>
</feature>
<keyword evidence="5" id="KW-0175">Coiled coil</keyword>
<dbReference type="SMART" id="SM00937">
    <property type="entry name" value="PCRF"/>
    <property type="match status" value="1"/>
</dbReference>
<evidence type="ECO:0000313" key="8">
    <source>
        <dbReference type="Proteomes" id="UP000228700"/>
    </source>
</evidence>
<evidence type="ECO:0000256" key="5">
    <source>
        <dbReference type="SAM" id="Coils"/>
    </source>
</evidence>
<comment type="caution">
    <text evidence="7">The sequence shown here is derived from an EMBL/GenBank/DDBJ whole genome shotgun (WGS) entry which is preliminary data.</text>
</comment>
<reference evidence="8" key="1">
    <citation type="submission" date="2017-09" db="EMBL/GenBank/DDBJ databases">
        <title>Depth-based differentiation of microbial function through sediment-hosted aquifers and enrichment of novel symbionts in the deep terrestrial subsurface.</title>
        <authorList>
            <person name="Probst A.J."/>
            <person name="Ladd B."/>
            <person name="Jarett J.K."/>
            <person name="Geller-Mcgrath D.E."/>
            <person name="Sieber C.M.K."/>
            <person name="Emerson J.B."/>
            <person name="Anantharaman K."/>
            <person name="Thomas B.C."/>
            <person name="Malmstrom R."/>
            <person name="Stieglmeier M."/>
            <person name="Klingl A."/>
            <person name="Woyke T."/>
            <person name="Ryan C.M."/>
            <person name="Banfield J.F."/>
        </authorList>
    </citation>
    <scope>NUCLEOTIDE SEQUENCE [LARGE SCALE GENOMIC DNA]</scope>
</reference>
<protein>
    <submittedName>
        <fullName evidence="7">Peptide chain release factor 1</fullName>
    </submittedName>
</protein>
<dbReference type="Gene3D" id="3.30.160.20">
    <property type="match status" value="1"/>
</dbReference>
<gene>
    <name evidence="7" type="ORF">COV01_01900</name>
</gene>
<evidence type="ECO:0000259" key="6">
    <source>
        <dbReference type="PROSITE" id="PS00745"/>
    </source>
</evidence>
<organism evidence="7 8">
    <name type="scientific">Candidatus Taylorbacteria bacterium CG10_big_fil_rev_8_21_14_0_10_41_48</name>
    <dbReference type="NCBI Taxonomy" id="1975024"/>
    <lineage>
        <taxon>Bacteria</taxon>
        <taxon>Candidatus Tayloriibacteriota</taxon>
    </lineage>
</organism>
<dbReference type="EMBL" id="PFEQ01000009">
    <property type="protein sequence ID" value="PJE74228.1"/>
    <property type="molecule type" value="Genomic_DNA"/>
</dbReference>
<dbReference type="InterPro" id="IPR000352">
    <property type="entry name" value="Pep_chain_release_fac_I"/>
</dbReference>
<comment type="similarity">
    <text evidence="2">Belongs to the prokaryotic/mitochondrial release factor family.</text>
</comment>
<evidence type="ECO:0000256" key="3">
    <source>
        <dbReference type="ARBA" id="ARBA00022481"/>
    </source>
</evidence>
<evidence type="ECO:0000256" key="1">
    <source>
        <dbReference type="ARBA" id="ARBA00002986"/>
    </source>
</evidence>
<dbReference type="FunFam" id="3.30.70.1660:FF:000002">
    <property type="entry name" value="Peptide chain release factor 1"/>
    <property type="match status" value="1"/>
</dbReference>
<dbReference type="InterPro" id="IPR050057">
    <property type="entry name" value="Prokaryotic/Mito_RF"/>
</dbReference>
<dbReference type="InterPro" id="IPR005139">
    <property type="entry name" value="PCRF"/>
</dbReference>
<sequence>MLNLKYMDIAKYKKNHKTSYLADMYEKLDKEEIDLKALMETDDSMRELGQADLENIEVQKKEIMRQVEAIDTADKQEEEFPNELIMEIRAGAGGDEAALFAEELATMYRAYAANQGWQVSILDESKADVGGYKEFSMEVHGRDVYRRLMYETGVHRVQRVPETEKMGRVHTSTVSIAILPIRKHTDVEINPADIELEFSRAGGKGGQNVNKVETAVRLFHKPTGLAVRVTAERSQLKNREKAMMMLTAMLQEKKDSEEAAKFAANKKGQLGTGNRSEKIRTYNFPQDRITDHRIGESWHNIATILSGEKLGDIIETLANFKGEVAQVEIGDE</sequence>